<dbReference type="AlphaFoldDB" id="A0A1C7NEJ4"/>
<name>A0A1C7NEJ4_9FUNG</name>
<evidence type="ECO:0000313" key="10">
    <source>
        <dbReference type="EMBL" id="OBZ87543.1"/>
    </source>
</evidence>
<evidence type="ECO:0000256" key="2">
    <source>
        <dbReference type="ARBA" id="ARBA00006946"/>
    </source>
</evidence>
<dbReference type="GO" id="GO:0051959">
    <property type="term" value="F:dynein light intermediate chain binding"/>
    <property type="evidence" value="ECO:0007669"/>
    <property type="project" value="TreeGrafter"/>
</dbReference>
<dbReference type="InterPro" id="IPR001715">
    <property type="entry name" value="CH_dom"/>
</dbReference>
<feature type="compositionally biased region" description="Polar residues" evidence="8">
    <location>
        <begin position="774"/>
        <end position="790"/>
    </location>
</feature>
<dbReference type="GO" id="GO:0005737">
    <property type="term" value="C:cytoplasm"/>
    <property type="evidence" value="ECO:0007669"/>
    <property type="project" value="TreeGrafter"/>
</dbReference>
<dbReference type="Pfam" id="PF19047">
    <property type="entry name" value="HOOK_N"/>
    <property type="match status" value="1"/>
</dbReference>
<comment type="caution">
    <text evidence="10">The sequence shown here is derived from an EMBL/GenBank/DDBJ whole genome shotgun (WGS) entry which is preliminary data.</text>
</comment>
<dbReference type="GO" id="GO:0005874">
    <property type="term" value="C:microtubule"/>
    <property type="evidence" value="ECO:0007669"/>
    <property type="project" value="UniProtKB-KW"/>
</dbReference>
<feature type="compositionally biased region" description="Basic and acidic residues" evidence="8">
    <location>
        <begin position="791"/>
        <end position="800"/>
    </location>
</feature>
<evidence type="ECO:0000256" key="4">
    <source>
        <dbReference type="ARBA" id="ARBA00022701"/>
    </source>
</evidence>
<feature type="coiled-coil region" evidence="7">
    <location>
        <begin position="725"/>
        <end position="759"/>
    </location>
</feature>
<dbReference type="InterPro" id="IPR036872">
    <property type="entry name" value="CH_dom_sf"/>
</dbReference>
<evidence type="ECO:0000313" key="11">
    <source>
        <dbReference type="Proteomes" id="UP000093000"/>
    </source>
</evidence>
<dbReference type="PANTHER" id="PTHR18947:SF28">
    <property type="entry name" value="GIRDIN, ISOFORM A"/>
    <property type="match status" value="1"/>
</dbReference>
<dbReference type="PANTHER" id="PTHR18947">
    <property type="entry name" value="HOOK PROTEINS"/>
    <property type="match status" value="1"/>
</dbReference>
<keyword evidence="4" id="KW-0493">Microtubule</keyword>
<protein>
    <submittedName>
        <fullName evidence="10">Protein Hook 3</fullName>
    </submittedName>
</protein>
<evidence type="ECO:0000256" key="3">
    <source>
        <dbReference type="ARBA" id="ARBA00022490"/>
    </source>
</evidence>
<evidence type="ECO:0000259" key="9">
    <source>
        <dbReference type="PROSITE" id="PS50021"/>
    </source>
</evidence>
<evidence type="ECO:0000256" key="6">
    <source>
        <dbReference type="ARBA" id="ARBA00023212"/>
    </source>
</evidence>
<feature type="coiled-coil region" evidence="7">
    <location>
        <begin position="674"/>
        <end position="701"/>
    </location>
</feature>
<feature type="coiled-coil region" evidence="7">
    <location>
        <begin position="473"/>
        <end position="500"/>
    </location>
</feature>
<dbReference type="InterPro" id="IPR008636">
    <property type="entry name" value="Hook_C"/>
</dbReference>
<dbReference type="PROSITE" id="PS50021">
    <property type="entry name" value="CH"/>
    <property type="match status" value="1"/>
</dbReference>
<gene>
    <name evidence="10" type="primary">hook3</name>
    <name evidence="10" type="ORF">A0J61_04413</name>
</gene>
<dbReference type="Gene3D" id="1.10.418.10">
    <property type="entry name" value="Calponin-like domain"/>
    <property type="match status" value="1"/>
</dbReference>
<evidence type="ECO:0000256" key="5">
    <source>
        <dbReference type="ARBA" id="ARBA00023054"/>
    </source>
</evidence>
<dbReference type="InterPro" id="IPR043936">
    <property type="entry name" value="HOOK_N"/>
</dbReference>
<sequence length="800" mass="94223">MMRMAESEGGPAAAVVQWVNSFESVSNPVSRIQDLSDGIALFEVVSHIDYKWFKLIRSTDVGDNWVLKINNLKKLYKLIDRYYEEKLGISFKRLPEVNLNAIAKDANATEIIQLCKYVLYIAVCCPDNTQYIQSITQLNSVSQENLMFFIDEVMRYTKEDQPMTSQQTSSQYTQMNDFGDDNYSEMTRIMRQNEELELQNKQLIDKHSELLTRYDRLENEKQDLQARLKDMDTAVAQANETGRADFIMRTEIDHLKQDLQRSEDTRQEQERQLDQHTFQINDLTRRNEELTRQAELAARLKDQLDEHRHVAEKLQKAENVIEKYKKKLDETADLRRQVKALEDQNHSLMERNQKIEDEYRNVLAFKTLMDSYKDQVATLETKNNEIMREKNKIEYELVQATKKLELMEADRERDYDRIQALEENLQEAQLGIGSIIDRPSANKTTSDTDDMMEIEDEFHINDSLEDTLKESNVTELKLSKRRLERQLKTLQEENAQGRNQKVVVLQHLLDDANRLKTQFEKSYLEVSQERDILQSDMARIREGIPDALADQNKNTLSLRLRIIELEKDVKSLNEQIKKLEQKISESRLMDESENVPGDFKVKYNEMETRCKQLEEQTRKQLQDINKLLLEKDLLQGQSIEQKDLLLEKERMTSEMKATLAAFEAKGDEPFKQLNAQMQQQMIQLQEELHVFKARHKKAKELIKRQDKMIKEGLVEANGNNYSEAISSMKTEIVMREEEIEKLKKLLQETRLQSRREQQLMISAWYDMSKRVNKETSSQKAFPNSWLAQQRRSLDNKVKRR</sequence>
<dbReference type="STRING" id="101091.A0A1C7NEJ4"/>
<dbReference type="SUPFAM" id="SSF116907">
    <property type="entry name" value="Hook domain"/>
    <property type="match status" value="1"/>
</dbReference>
<evidence type="ECO:0000256" key="1">
    <source>
        <dbReference type="ARBA" id="ARBA00004245"/>
    </source>
</evidence>
<keyword evidence="3" id="KW-0963">Cytoplasm</keyword>
<keyword evidence="11" id="KW-1185">Reference proteome</keyword>
<feature type="coiled-coil region" evidence="7">
    <location>
        <begin position="186"/>
        <end position="431"/>
    </location>
</feature>
<dbReference type="GO" id="GO:0031122">
    <property type="term" value="P:cytoplasmic microtubule organization"/>
    <property type="evidence" value="ECO:0007669"/>
    <property type="project" value="InterPro"/>
</dbReference>
<evidence type="ECO:0000256" key="8">
    <source>
        <dbReference type="SAM" id="MobiDB-lite"/>
    </source>
</evidence>
<accession>A0A1C7NEJ4</accession>
<keyword evidence="6" id="KW-0206">Cytoskeleton</keyword>
<keyword evidence="5 7" id="KW-0175">Coiled coil</keyword>
<feature type="domain" description="Calponin-homology (CH)" evidence="9">
    <location>
        <begin position="9"/>
        <end position="119"/>
    </location>
</feature>
<feature type="coiled-coil region" evidence="7">
    <location>
        <begin position="555"/>
        <end position="630"/>
    </location>
</feature>
<reference evidence="10 11" key="1">
    <citation type="submission" date="2016-03" db="EMBL/GenBank/DDBJ databases">
        <title>Choanephora cucurbitarum.</title>
        <authorList>
            <person name="Min B."/>
            <person name="Park H."/>
            <person name="Park J.-H."/>
            <person name="Shin H.-D."/>
            <person name="Choi I.-G."/>
        </authorList>
    </citation>
    <scope>NUCLEOTIDE SEQUENCE [LARGE SCALE GENOMIC DNA]</scope>
    <source>
        <strain evidence="10 11">KUS-F28377</strain>
    </source>
</reference>
<dbReference type="GO" id="GO:0008017">
    <property type="term" value="F:microtubule binding"/>
    <property type="evidence" value="ECO:0007669"/>
    <property type="project" value="InterPro"/>
</dbReference>
<dbReference type="InParanoid" id="A0A1C7NEJ4"/>
<organism evidence="10 11">
    <name type="scientific">Choanephora cucurbitarum</name>
    <dbReference type="NCBI Taxonomy" id="101091"/>
    <lineage>
        <taxon>Eukaryota</taxon>
        <taxon>Fungi</taxon>
        <taxon>Fungi incertae sedis</taxon>
        <taxon>Mucoromycota</taxon>
        <taxon>Mucoromycotina</taxon>
        <taxon>Mucoromycetes</taxon>
        <taxon>Mucorales</taxon>
        <taxon>Mucorineae</taxon>
        <taxon>Choanephoraceae</taxon>
        <taxon>Choanephoroideae</taxon>
        <taxon>Choanephora</taxon>
    </lineage>
</organism>
<comment type="subcellular location">
    <subcellularLocation>
        <location evidence="1">Cytoplasm</location>
        <location evidence="1">Cytoskeleton</location>
    </subcellularLocation>
</comment>
<dbReference type="Pfam" id="PF05622">
    <property type="entry name" value="HOOK"/>
    <property type="match status" value="1"/>
</dbReference>
<dbReference type="CDD" id="cd22211">
    <property type="entry name" value="HkD_SF"/>
    <property type="match status" value="1"/>
</dbReference>
<dbReference type="GO" id="GO:0005815">
    <property type="term" value="C:microtubule organizing center"/>
    <property type="evidence" value="ECO:0007669"/>
    <property type="project" value="TreeGrafter"/>
</dbReference>
<feature type="region of interest" description="Disordered" evidence="8">
    <location>
        <begin position="772"/>
        <end position="800"/>
    </location>
</feature>
<proteinExistence type="inferred from homology"/>
<dbReference type="Proteomes" id="UP000093000">
    <property type="component" value="Unassembled WGS sequence"/>
</dbReference>
<dbReference type="GO" id="GO:0030705">
    <property type="term" value="P:cytoskeleton-dependent intracellular transport"/>
    <property type="evidence" value="ECO:0007669"/>
    <property type="project" value="InterPro"/>
</dbReference>
<dbReference type="EMBL" id="LUGH01000215">
    <property type="protein sequence ID" value="OBZ87543.1"/>
    <property type="molecule type" value="Genomic_DNA"/>
</dbReference>
<evidence type="ECO:0000256" key="7">
    <source>
        <dbReference type="SAM" id="Coils"/>
    </source>
</evidence>
<dbReference type="OrthoDB" id="49395at2759"/>
<comment type="similarity">
    <text evidence="2">Belongs to the hook family.</text>
</comment>